<keyword evidence="11" id="KW-1185">Reference proteome</keyword>
<evidence type="ECO:0000256" key="5">
    <source>
        <dbReference type="ARBA" id="ARBA00023065"/>
    </source>
</evidence>
<keyword evidence="7" id="KW-0407">Ion channel</keyword>
<dbReference type="PROSITE" id="PS50042">
    <property type="entry name" value="CNMP_BINDING_3"/>
    <property type="match status" value="4"/>
</dbReference>
<dbReference type="CDD" id="cd00038">
    <property type="entry name" value="CAP_ED"/>
    <property type="match status" value="4"/>
</dbReference>
<feature type="transmembrane region" description="Helical" evidence="8">
    <location>
        <begin position="1557"/>
        <end position="1576"/>
    </location>
</feature>
<dbReference type="SUPFAM" id="SSF51206">
    <property type="entry name" value="cAMP-binding domain-like"/>
    <property type="match status" value="4"/>
</dbReference>
<keyword evidence="3 8" id="KW-0812">Transmembrane</keyword>
<dbReference type="SMART" id="SM00100">
    <property type="entry name" value="cNMP"/>
    <property type="match status" value="4"/>
</dbReference>
<feature type="transmembrane region" description="Helical" evidence="8">
    <location>
        <begin position="445"/>
        <end position="464"/>
    </location>
</feature>
<evidence type="ECO:0000259" key="9">
    <source>
        <dbReference type="PROSITE" id="PS50042"/>
    </source>
</evidence>
<evidence type="ECO:0000256" key="4">
    <source>
        <dbReference type="ARBA" id="ARBA00022989"/>
    </source>
</evidence>
<feature type="transmembrane region" description="Helical" evidence="8">
    <location>
        <begin position="1711"/>
        <end position="1732"/>
    </location>
</feature>
<evidence type="ECO:0000256" key="6">
    <source>
        <dbReference type="ARBA" id="ARBA00023136"/>
    </source>
</evidence>
<keyword evidence="5" id="KW-0406">Ion transport</keyword>
<keyword evidence="6 8" id="KW-0472">Membrane</keyword>
<feature type="transmembrane region" description="Helical" evidence="8">
    <location>
        <begin position="1113"/>
        <end position="1135"/>
    </location>
</feature>
<feature type="domain" description="Cyclic nucleotide-binding" evidence="9">
    <location>
        <begin position="1843"/>
        <end position="1964"/>
    </location>
</feature>
<dbReference type="InterPro" id="IPR005821">
    <property type="entry name" value="Ion_trans_dom"/>
</dbReference>
<dbReference type="InterPro" id="IPR013099">
    <property type="entry name" value="K_chnl_dom"/>
</dbReference>
<feature type="transmembrane region" description="Helical" evidence="8">
    <location>
        <begin position="1221"/>
        <end position="1241"/>
    </location>
</feature>
<dbReference type="EMBL" id="JABFTP020000083">
    <property type="protein sequence ID" value="KAL3275878.1"/>
    <property type="molecule type" value="Genomic_DNA"/>
</dbReference>
<feature type="transmembrane region" description="Helical" evidence="8">
    <location>
        <begin position="1672"/>
        <end position="1691"/>
    </location>
</feature>
<feature type="transmembrane region" description="Helical" evidence="8">
    <location>
        <begin position="1038"/>
        <end position="1058"/>
    </location>
</feature>
<keyword evidence="7" id="KW-1071">Ligand-gated ion channel</keyword>
<dbReference type="Gene3D" id="1.10.287.70">
    <property type="match status" value="3"/>
</dbReference>
<feature type="domain" description="Cyclic nucleotide-binding" evidence="9">
    <location>
        <begin position="766"/>
        <end position="865"/>
    </location>
</feature>
<feature type="transmembrane region" description="Helical" evidence="8">
    <location>
        <begin position="998"/>
        <end position="1018"/>
    </location>
</feature>
<evidence type="ECO:0000313" key="10">
    <source>
        <dbReference type="EMBL" id="KAL3275878.1"/>
    </source>
</evidence>
<dbReference type="PANTHER" id="PTHR45638">
    <property type="entry name" value="CYCLIC NUCLEOTIDE-GATED CATION CHANNEL SUBUNIT A"/>
    <property type="match status" value="1"/>
</dbReference>
<gene>
    <name evidence="10" type="ORF">HHI36_020616</name>
</gene>
<feature type="transmembrane region" description="Helical" evidence="8">
    <location>
        <begin position="1739"/>
        <end position="1764"/>
    </location>
</feature>
<name>A0ABD2NAU4_9CUCU</name>
<dbReference type="Gene3D" id="2.60.120.10">
    <property type="entry name" value="Jelly Rolls"/>
    <property type="match status" value="4"/>
</dbReference>
<dbReference type="InterPro" id="IPR000595">
    <property type="entry name" value="cNMP-bd_dom"/>
</dbReference>
<evidence type="ECO:0000256" key="8">
    <source>
        <dbReference type="SAM" id="Phobius"/>
    </source>
</evidence>
<feature type="domain" description="Cyclic nucleotide-binding" evidence="9">
    <location>
        <begin position="1324"/>
        <end position="1419"/>
    </location>
</feature>
<feature type="transmembrane region" description="Helical" evidence="8">
    <location>
        <begin position="1530"/>
        <end position="1551"/>
    </location>
</feature>
<dbReference type="InterPro" id="IPR014710">
    <property type="entry name" value="RmlC-like_jellyroll"/>
</dbReference>
<dbReference type="Pfam" id="PF07885">
    <property type="entry name" value="Ion_trans_2"/>
    <property type="match status" value="1"/>
</dbReference>
<evidence type="ECO:0000256" key="1">
    <source>
        <dbReference type="ARBA" id="ARBA00004141"/>
    </source>
</evidence>
<dbReference type="GO" id="GO:0016020">
    <property type="term" value="C:membrane"/>
    <property type="evidence" value="ECO:0007669"/>
    <property type="project" value="UniProtKB-SubCell"/>
</dbReference>
<dbReference type="InterPro" id="IPR018490">
    <property type="entry name" value="cNMP-bd_dom_sf"/>
</dbReference>
<keyword evidence="2" id="KW-0813">Transport</keyword>
<dbReference type="SUPFAM" id="SSF81324">
    <property type="entry name" value="Voltage-gated potassium channels"/>
    <property type="match status" value="3"/>
</dbReference>
<feature type="transmembrane region" description="Helical" evidence="8">
    <location>
        <begin position="663"/>
        <end position="690"/>
    </location>
</feature>
<feature type="transmembrane region" description="Helical" evidence="8">
    <location>
        <begin position="108"/>
        <end position="131"/>
    </location>
</feature>
<evidence type="ECO:0000313" key="11">
    <source>
        <dbReference type="Proteomes" id="UP001516400"/>
    </source>
</evidence>
<feature type="transmembrane region" description="Helical" evidence="8">
    <location>
        <begin position="517"/>
        <end position="534"/>
    </location>
</feature>
<feature type="transmembrane region" description="Helical" evidence="8">
    <location>
        <begin position="631"/>
        <end position="651"/>
    </location>
</feature>
<reference evidence="10 11" key="1">
    <citation type="journal article" date="2021" name="BMC Biol.">
        <title>Horizontally acquired antibacterial genes associated with adaptive radiation of ladybird beetles.</title>
        <authorList>
            <person name="Li H.S."/>
            <person name="Tang X.F."/>
            <person name="Huang Y.H."/>
            <person name="Xu Z.Y."/>
            <person name="Chen M.L."/>
            <person name="Du X.Y."/>
            <person name="Qiu B.Y."/>
            <person name="Chen P.T."/>
            <person name="Zhang W."/>
            <person name="Slipinski A."/>
            <person name="Escalona H.E."/>
            <person name="Waterhouse R.M."/>
            <person name="Zwick A."/>
            <person name="Pang H."/>
        </authorList>
    </citation>
    <scope>NUCLEOTIDE SEQUENCE [LARGE SCALE GENOMIC DNA]</scope>
    <source>
        <strain evidence="10">SYSU2018</strain>
    </source>
</reference>
<feature type="transmembrane region" description="Helical" evidence="8">
    <location>
        <begin position="476"/>
        <end position="496"/>
    </location>
</feature>
<comment type="subcellular location">
    <subcellularLocation>
        <location evidence="1">Membrane</location>
        <topology evidence="1">Multi-pass membrane protein</topology>
    </subcellularLocation>
</comment>
<proteinExistence type="predicted"/>
<dbReference type="PANTHER" id="PTHR45638:SF11">
    <property type="entry name" value="CYCLIC NUCLEOTIDE-GATED CATION CHANNEL SUBUNIT A"/>
    <property type="match status" value="1"/>
</dbReference>
<keyword evidence="4 8" id="KW-1133">Transmembrane helix</keyword>
<dbReference type="Proteomes" id="UP001516400">
    <property type="component" value="Unassembled WGS sequence"/>
</dbReference>
<dbReference type="Gene3D" id="1.10.287.630">
    <property type="entry name" value="Helix hairpin bin"/>
    <property type="match status" value="2"/>
</dbReference>
<feature type="transmembrane region" description="Helical" evidence="8">
    <location>
        <begin position="78"/>
        <end position="96"/>
    </location>
</feature>
<feature type="transmembrane region" description="Helical" evidence="8">
    <location>
        <begin position="1607"/>
        <end position="1624"/>
    </location>
</feature>
<feature type="domain" description="Cyclic nucleotide-binding" evidence="9">
    <location>
        <begin position="213"/>
        <end position="314"/>
    </location>
</feature>
<evidence type="ECO:0000256" key="7">
    <source>
        <dbReference type="ARBA" id="ARBA00023286"/>
    </source>
</evidence>
<feature type="transmembrane region" description="Helical" evidence="8">
    <location>
        <begin position="1182"/>
        <end position="1201"/>
    </location>
</feature>
<feature type="transmembrane region" description="Helical" evidence="8">
    <location>
        <begin position="570"/>
        <end position="592"/>
    </location>
</feature>
<protein>
    <recommendedName>
        <fullName evidence="9">Cyclic nucleotide-binding domain-containing protein</fullName>
    </recommendedName>
</protein>
<dbReference type="InterPro" id="IPR050866">
    <property type="entry name" value="CNG_cation_channel"/>
</dbReference>
<sequence>MYEASCHHKRCPEASISFIETRNSSNWNISGISELRNSRNLTNATNTKAPLSNGSWYQGRWSQTIITRYPYYKDATTVNWYFLSAYAILEHIITLGTGNIEPMRTIEMFGLSFMMLIGYILFDVWFLSFCFRILMIIRRGRADFLFKIESIRLYLSDVNVSRDVLNNIEAYFVILWQKKDGIKSAPHFDTLPSPLQMEIMYDINCAHLHRSLLFFDLKEFYLRTLSLFMKHEFLLPGDVLYHQGVVKTDLVVITKGILEILSDEDDESPIIAFQAGTVLGEAALFFSLPAKATVRAAVYSEVKLIDRVDFIRNISNYPVALSYLKDRILYRIRTSRKNIKQEASDVIELDSDDKNSLIPIKVLKDRLIEKQKRVAAHPRDKGYRVSAVSTLAETTNSSKFFYNLLALYQLSNEDSNIETPVVCLTYNFPWILDSTSSLVRFWEQIVVVVHLLFLIVYAYQVVFVRQLDEFVHDLRFGSDVVCLIDVLLLTCTSVVLKDCVLKTFKEIIRYRMKSIDFYLNAIPVFPYEYFMLAIDNIDEMYYNRIFDLLMAIKILRLQRCFSILRNFQNLFYFNNIVFSVSSTLMFFVFVTYFSGCMIYLHSCLFDVCTENSWFFKMMLKSVQNKEEKPCYLYPLTSSLYFATNIWLHLGLGDIKVILPDDLYIVVIYLLCGILVLTYMMSAFAATLSIVNLNPEAFQREVYSFQKFLEHYNVPLHLREQVNKFFALQWWYDRAIGRQQFKKIVPEHLQMVVYKTELMELLNQVPLFQLVDVDFLMDIVLSSKIAILPKGTTVCYAGDVDREMFIIQNGNCSLYNCKGEFVKNVKAGDYFGNVCLLFNTSRTTTVRTTTNCKLVHITFRALSSALSMFPGEMKVIQKVVQDPELLNELEAIEQKRLIHFAEKIPPKLGKKRRKSLIRIRASFICAASSFKRTGGREKYWDPFRKMGKWQILGLLLMPITIHPEALILKIWLLLRTACLLAMGCCFPLALGLPPAGGNIVYIFMLIAEVTAYIELYLFLHIAYYNEQGLLVTHPKLTALNYLTHGFPMDLVAALPYYAIVPLLTDDIDNLDPTIQHLVKHETYCRWRAMSLLQYHRILGFIMYVQSDVLSKKNVYSFMIILPLVLLGLLIGTTVVITKCQYKFFPHEMTQYANLSTIQIFDYTTGINYYGYMVCAKASWIQNVYHQVSGPLTVIVLAFYWFLNIFSQVGLGDVVPNDDVDMYLTMFIAFFGICVFSYILSFLSGQTGRSSILALEYQQKIREMLHFLHKEGVADAKVNKIYRYFEYVWNRTTGMEKKEMLMDLNSALKGDIALLLYEKALREVSIFRKISRPYLRVLAKNLREEYFLKGDTIIKCYNVHNSVFIILRGTVDVLTPYDDYVTSIGIGGFFGNIHQAAPGCSSVTFVAQRNVDALRMSSETFFLIAQEYPAVQNVLDGVLSNVGDFIMPLPVRSNIKLSQDYEADDEEVEIQTKTYHSGADVEKFDTSADAVTAESGTRVIVPKTNCLACLLFLKPKFWFRFALEPDHIIFKYVWYTTIFATCYQMFMIPYMFVSQNFNLYIFISTLLFEPVFYVRIFFFMHEAYLDNYGTYVRRFRPIARHYFRNYRRVCWDFIPNLPIYLLYGVARPDDRLFLFSCLRMFHLLRWKYILQAFAVWSAPLMAKRAPILITKTIVVFLFTIHYFALAGFMIFGNFGDFSHSTRTYLRSASRVEAYIFCLYYVSSVISTTGVGDIIPNNLVEFIFTIVGIISTKIAYSALIVCFLMGVRILSQHIINYEHKVGRMKKFLQHQGLSDHLMEKLWTYIKQIWRTDNGLHMPELLENAPYVMRCEIMTEIFSEHLRNGYLFKDINEALLTQICNHLKRVVFFKGNYIVQNGDTNASMYWIHRGEVSVLTVHPNLTETRHEMLYVHDMFGLAQGLNYGMPHKYSYRAETHCDILVLKLETWEYVLQHFPKDRQIIFQRMLNSYTIL</sequence>
<organism evidence="10 11">
    <name type="scientific">Cryptolaemus montrouzieri</name>
    <dbReference type="NCBI Taxonomy" id="559131"/>
    <lineage>
        <taxon>Eukaryota</taxon>
        <taxon>Metazoa</taxon>
        <taxon>Ecdysozoa</taxon>
        <taxon>Arthropoda</taxon>
        <taxon>Hexapoda</taxon>
        <taxon>Insecta</taxon>
        <taxon>Pterygota</taxon>
        <taxon>Neoptera</taxon>
        <taxon>Endopterygota</taxon>
        <taxon>Coleoptera</taxon>
        <taxon>Polyphaga</taxon>
        <taxon>Cucujiformia</taxon>
        <taxon>Coccinelloidea</taxon>
        <taxon>Coccinellidae</taxon>
        <taxon>Scymninae</taxon>
        <taxon>Scymnini</taxon>
        <taxon>Cryptolaemus</taxon>
    </lineage>
</organism>
<accession>A0ABD2NAU4</accession>
<comment type="caution">
    <text evidence="10">The sequence shown here is derived from an EMBL/GenBank/DDBJ whole genome shotgun (WGS) entry which is preliminary data.</text>
</comment>
<evidence type="ECO:0000256" key="3">
    <source>
        <dbReference type="ARBA" id="ARBA00022692"/>
    </source>
</evidence>
<feature type="transmembrane region" description="Helical" evidence="8">
    <location>
        <begin position="971"/>
        <end position="992"/>
    </location>
</feature>
<dbReference type="Pfam" id="PF00027">
    <property type="entry name" value="cNMP_binding"/>
    <property type="match status" value="3"/>
</dbReference>
<evidence type="ECO:0000256" key="2">
    <source>
        <dbReference type="ARBA" id="ARBA00022448"/>
    </source>
</evidence>
<dbReference type="Pfam" id="PF00520">
    <property type="entry name" value="Ion_trans"/>
    <property type="match status" value="1"/>
</dbReference>